<reference evidence="1" key="2">
    <citation type="journal article" date="2020" name="Nat. Commun.">
        <title>Large-scale genome sequencing of mycorrhizal fungi provides insights into the early evolution of symbiotic traits.</title>
        <authorList>
            <person name="Miyauchi S."/>
            <person name="Kiss E."/>
            <person name="Kuo A."/>
            <person name="Drula E."/>
            <person name="Kohler A."/>
            <person name="Sanchez-Garcia M."/>
            <person name="Morin E."/>
            <person name="Andreopoulos B."/>
            <person name="Barry K.W."/>
            <person name="Bonito G."/>
            <person name="Buee M."/>
            <person name="Carver A."/>
            <person name="Chen C."/>
            <person name="Cichocki N."/>
            <person name="Clum A."/>
            <person name="Culley D."/>
            <person name="Crous P.W."/>
            <person name="Fauchery L."/>
            <person name="Girlanda M."/>
            <person name="Hayes R.D."/>
            <person name="Keri Z."/>
            <person name="LaButti K."/>
            <person name="Lipzen A."/>
            <person name="Lombard V."/>
            <person name="Magnuson J."/>
            <person name="Maillard F."/>
            <person name="Murat C."/>
            <person name="Nolan M."/>
            <person name="Ohm R.A."/>
            <person name="Pangilinan J."/>
            <person name="Pereira M.F."/>
            <person name="Perotto S."/>
            <person name="Peter M."/>
            <person name="Pfister S."/>
            <person name="Riley R."/>
            <person name="Sitrit Y."/>
            <person name="Stielow J.B."/>
            <person name="Szollosi G."/>
            <person name="Zifcakova L."/>
            <person name="Stursova M."/>
            <person name="Spatafora J.W."/>
            <person name="Tedersoo L."/>
            <person name="Vaario L.M."/>
            <person name="Yamada A."/>
            <person name="Yan M."/>
            <person name="Wang P."/>
            <person name="Xu J."/>
            <person name="Bruns T."/>
            <person name="Baldrian P."/>
            <person name="Vilgalys R."/>
            <person name="Dunand C."/>
            <person name="Henrissat B."/>
            <person name="Grigoriev I.V."/>
            <person name="Hibbett D."/>
            <person name="Nagy L.G."/>
            <person name="Martin F.M."/>
        </authorList>
    </citation>
    <scope>NUCLEOTIDE SEQUENCE</scope>
    <source>
        <strain evidence="1">P2</strain>
    </source>
</reference>
<organism evidence="1 2">
    <name type="scientific">Thelephora ganbajun</name>
    <name type="common">Ganba fungus</name>
    <dbReference type="NCBI Taxonomy" id="370292"/>
    <lineage>
        <taxon>Eukaryota</taxon>
        <taxon>Fungi</taxon>
        <taxon>Dikarya</taxon>
        <taxon>Basidiomycota</taxon>
        <taxon>Agaricomycotina</taxon>
        <taxon>Agaricomycetes</taxon>
        <taxon>Thelephorales</taxon>
        <taxon>Thelephoraceae</taxon>
        <taxon>Thelephora</taxon>
    </lineage>
</organism>
<sequence length="58" mass="6493">MVTINVALQDVLRTDVNRFLTQFEQDGIILLDPHFKVVEVASTTDPTGTSTDVKFTVR</sequence>
<gene>
    <name evidence="1" type="ORF">BDM02DRAFT_3119790</name>
</gene>
<comment type="caution">
    <text evidence="1">The sequence shown here is derived from an EMBL/GenBank/DDBJ whole genome shotgun (WGS) entry which is preliminary data.</text>
</comment>
<evidence type="ECO:0000313" key="2">
    <source>
        <dbReference type="Proteomes" id="UP000886501"/>
    </source>
</evidence>
<protein>
    <submittedName>
        <fullName evidence="1">Uncharacterized protein</fullName>
    </submittedName>
</protein>
<dbReference type="EMBL" id="MU118081">
    <property type="protein sequence ID" value="KAF9645697.1"/>
    <property type="molecule type" value="Genomic_DNA"/>
</dbReference>
<proteinExistence type="predicted"/>
<accession>A0ACB6Z835</accession>
<reference evidence="1" key="1">
    <citation type="submission" date="2019-10" db="EMBL/GenBank/DDBJ databases">
        <authorList>
            <consortium name="DOE Joint Genome Institute"/>
            <person name="Kuo A."/>
            <person name="Miyauchi S."/>
            <person name="Kiss E."/>
            <person name="Drula E."/>
            <person name="Kohler A."/>
            <person name="Sanchez-Garcia M."/>
            <person name="Andreopoulos B."/>
            <person name="Barry K.W."/>
            <person name="Bonito G."/>
            <person name="Buee M."/>
            <person name="Carver A."/>
            <person name="Chen C."/>
            <person name="Cichocki N."/>
            <person name="Clum A."/>
            <person name="Culley D."/>
            <person name="Crous P.W."/>
            <person name="Fauchery L."/>
            <person name="Girlanda M."/>
            <person name="Hayes R."/>
            <person name="Keri Z."/>
            <person name="Labutti K."/>
            <person name="Lipzen A."/>
            <person name="Lombard V."/>
            <person name="Magnuson J."/>
            <person name="Maillard F."/>
            <person name="Morin E."/>
            <person name="Murat C."/>
            <person name="Nolan M."/>
            <person name="Ohm R."/>
            <person name="Pangilinan J."/>
            <person name="Pereira M."/>
            <person name="Perotto S."/>
            <person name="Peter M."/>
            <person name="Riley R."/>
            <person name="Sitrit Y."/>
            <person name="Stielow B."/>
            <person name="Szollosi G."/>
            <person name="Zifcakova L."/>
            <person name="Stursova M."/>
            <person name="Spatafora J.W."/>
            <person name="Tedersoo L."/>
            <person name="Vaario L.-M."/>
            <person name="Yamada A."/>
            <person name="Yan M."/>
            <person name="Wang P."/>
            <person name="Xu J."/>
            <person name="Bruns T."/>
            <person name="Baldrian P."/>
            <person name="Vilgalys R."/>
            <person name="Henrissat B."/>
            <person name="Grigoriev I.V."/>
            <person name="Hibbett D."/>
            <person name="Nagy L.G."/>
            <person name="Martin F.M."/>
        </authorList>
    </citation>
    <scope>NUCLEOTIDE SEQUENCE</scope>
    <source>
        <strain evidence="1">P2</strain>
    </source>
</reference>
<name>A0ACB6Z835_THEGA</name>
<evidence type="ECO:0000313" key="1">
    <source>
        <dbReference type="EMBL" id="KAF9645697.1"/>
    </source>
</evidence>
<keyword evidence="2" id="KW-1185">Reference proteome</keyword>
<dbReference type="Proteomes" id="UP000886501">
    <property type="component" value="Unassembled WGS sequence"/>
</dbReference>